<feature type="transmembrane region" description="Helical" evidence="2">
    <location>
        <begin position="228"/>
        <end position="249"/>
    </location>
</feature>
<gene>
    <name evidence="3" type="ORF">BDQ12DRAFT_672343</name>
</gene>
<evidence type="ECO:0000313" key="3">
    <source>
        <dbReference type="EMBL" id="TFK44072.1"/>
    </source>
</evidence>
<accession>A0A5C3MFD5</accession>
<keyword evidence="2" id="KW-1133">Transmembrane helix</keyword>
<feature type="compositionally biased region" description="Low complexity" evidence="1">
    <location>
        <begin position="51"/>
        <end position="68"/>
    </location>
</feature>
<protein>
    <submittedName>
        <fullName evidence="3">Uncharacterized protein</fullName>
    </submittedName>
</protein>
<dbReference type="OrthoDB" id="2576477at2759"/>
<reference evidence="3 4" key="1">
    <citation type="journal article" date="2019" name="Nat. Ecol. Evol.">
        <title>Megaphylogeny resolves global patterns of mushroom evolution.</title>
        <authorList>
            <person name="Varga T."/>
            <person name="Krizsan K."/>
            <person name="Foldi C."/>
            <person name="Dima B."/>
            <person name="Sanchez-Garcia M."/>
            <person name="Sanchez-Ramirez S."/>
            <person name="Szollosi G.J."/>
            <person name="Szarkandi J.G."/>
            <person name="Papp V."/>
            <person name="Albert L."/>
            <person name="Andreopoulos W."/>
            <person name="Angelini C."/>
            <person name="Antonin V."/>
            <person name="Barry K.W."/>
            <person name="Bougher N.L."/>
            <person name="Buchanan P."/>
            <person name="Buyck B."/>
            <person name="Bense V."/>
            <person name="Catcheside P."/>
            <person name="Chovatia M."/>
            <person name="Cooper J."/>
            <person name="Damon W."/>
            <person name="Desjardin D."/>
            <person name="Finy P."/>
            <person name="Geml J."/>
            <person name="Haridas S."/>
            <person name="Hughes K."/>
            <person name="Justo A."/>
            <person name="Karasinski D."/>
            <person name="Kautmanova I."/>
            <person name="Kiss B."/>
            <person name="Kocsube S."/>
            <person name="Kotiranta H."/>
            <person name="LaButti K.M."/>
            <person name="Lechner B.E."/>
            <person name="Liimatainen K."/>
            <person name="Lipzen A."/>
            <person name="Lukacs Z."/>
            <person name="Mihaltcheva S."/>
            <person name="Morgado L.N."/>
            <person name="Niskanen T."/>
            <person name="Noordeloos M.E."/>
            <person name="Ohm R.A."/>
            <person name="Ortiz-Santana B."/>
            <person name="Ovrebo C."/>
            <person name="Racz N."/>
            <person name="Riley R."/>
            <person name="Savchenko A."/>
            <person name="Shiryaev A."/>
            <person name="Soop K."/>
            <person name="Spirin V."/>
            <person name="Szebenyi C."/>
            <person name="Tomsovsky M."/>
            <person name="Tulloss R.E."/>
            <person name="Uehling J."/>
            <person name="Grigoriev I.V."/>
            <person name="Vagvolgyi C."/>
            <person name="Papp T."/>
            <person name="Martin F.M."/>
            <person name="Miettinen O."/>
            <person name="Hibbett D.S."/>
            <person name="Nagy L.G."/>
        </authorList>
    </citation>
    <scope>NUCLEOTIDE SEQUENCE [LARGE SCALE GENOMIC DNA]</scope>
    <source>
        <strain evidence="3 4">CBS 166.37</strain>
    </source>
</reference>
<dbReference type="AlphaFoldDB" id="A0A5C3MFD5"/>
<evidence type="ECO:0000256" key="2">
    <source>
        <dbReference type="SAM" id="Phobius"/>
    </source>
</evidence>
<feature type="compositionally biased region" description="Pro residues" evidence="1">
    <location>
        <begin position="8"/>
        <end position="18"/>
    </location>
</feature>
<keyword evidence="2" id="KW-0812">Transmembrane</keyword>
<name>A0A5C3MFD5_9AGAR</name>
<feature type="region of interest" description="Disordered" evidence="1">
    <location>
        <begin position="1"/>
        <end position="75"/>
    </location>
</feature>
<feature type="transmembrane region" description="Helical" evidence="2">
    <location>
        <begin position="200"/>
        <end position="222"/>
    </location>
</feature>
<keyword evidence="4" id="KW-1185">Reference proteome</keyword>
<feature type="transmembrane region" description="Helical" evidence="2">
    <location>
        <begin position="337"/>
        <end position="357"/>
    </location>
</feature>
<evidence type="ECO:0000313" key="4">
    <source>
        <dbReference type="Proteomes" id="UP000308652"/>
    </source>
</evidence>
<proteinExistence type="predicted"/>
<dbReference type="EMBL" id="ML213590">
    <property type="protein sequence ID" value="TFK44072.1"/>
    <property type="molecule type" value="Genomic_DNA"/>
</dbReference>
<evidence type="ECO:0000256" key="1">
    <source>
        <dbReference type="SAM" id="MobiDB-lite"/>
    </source>
</evidence>
<keyword evidence="2" id="KW-0472">Membrane</keyword>
<organism evidence="3 4">
    <name type="scientific">Crucibulum laeve</name>
    <dbReference type="NCBI Taxonomy" id="68775"/>
    <lineage>
        <taxon>Eukaryota</taxon>
        <taxon>Fungi</taxon>
        <taxon>Dikarya</taxon>
        <taxon>Basidiomycota</taxon>
        <taxon>Agaricomycotina</taxon>
        <taxon>Agaricomycetes</taxon>
        <taxon>Agaricomycetidae</taxon>
        <taxon>Agaricales</taxon>
        <taxon>Agaricineae</taxon>
        <taxon>Nidulariaceae</taxon>
        <taxon>Crucibulum</taxon>
    </lineage>
</organism>
<dbReference type="Proteomes" id="UP000308652">
    <property type="component" value="Unassembled WGS sequence"/>
</dbReference>
<feature type="transmembrane region" description="Helical" evidence="2">
    <location>
        <begin position="313"/>
        <end position="331"/>
    </location>
</feature>
<sequence length="384" mass="42496">MSPSDEQAPPPSLLPPPLSEATPEACDTVLSDPPPPYPIPARERRRRQGARRTNQNSHSHSQHIQTSSGDSVSDNDTHAALQAYHDDEEEVNETTPFLAPPSPRSIRRVVVRPRSLSHTSTLSAAPSLAQTVLSLFQAENDDDSYFSDAPEDRPLLSPGEQPGHNTLGIEQLAESRRQSGTGFFSRAAWRRYFRPLGKAVYWWPLFHLMVVNFPYAVAAWVYLAVLTVSGTTLLMALPVGAVLCFFNLLGARTFARGELCLQSRFHSPLAYAPPYPPRPIFTRVREATEAEIESGRGVTGGLVREKSFYKNTYAMFTDPTTYQALFYFLVIKPSITLILSLALLVFVLPAIIFILPAPAALRAVRRIGAWQANVAIEGLYLAVR</sequence>